<feature type="compositionally biased region" description="Low complexity" evidence="2">
    <location>
        <begin position="441"/>
        <end position="453"/>
    </location>
</feature>
<dbReference type="InterPro" id="IPR016024">
    <property type="entry name" value="ARM-type_fold"/>
</dbReference>
<feature type="transmembrane region" description="Helical" evidence="3">
    <location>
        <begin position="34"/>
        <end position="55"/>
    </location>
</feature>
<keyword evidence="3" id="KW-0812">Transmembrane</keyword>
<evidence type="ECO:0000256" key="3">
    <source>
        <dbReference type="SAM" id="Phobius"/>
    </source>
</evidence>
<feature type="transmembrane region" description="Helical" evidence="3">
    <location>
        <begin position="61"/>
        <end position="82"/>
    </location>
</feature>
<dbReference type="EMBL" id="UINC01002713">
    <property type="protein sequence ID" value="SUZ99551.1"/>
    <property type="molecule type" value="Genomic_DNA"/>
</dbReference>
<evidence type="ECO:0000256" key="1">
    <source>
        <dbReference type="SAM" id="Coils"/>
    </source>
</evidence>
<protein>
    <recommendedName>
        <fullName evidence="5">DUF4175 domain-containing protein</fullName>
    </recommendedName>
</protein>
<feature type="coiled-coil region" evidence="1">
    <location>
        <begin position="217"/>
        <end position="247"/>
    </location>
</feature>
<reference evidence="4" key="1">
    <citation type="submission" date="2018-05" db="EMBL/GenBank/DDBJ databases">
        <authorList>
            <person name="Lanie J.A."/>
            <person name="Ng W.-L."/>
            <person name="Kazmierczak K.M."/>
            <person name="Andrzejewski T.M."/>
            <person name="Davidsen T.M."/>
            <person name="Wayne K.J."/>
            <person name="Tettelin H."/>
            <person name="Glass J.I."/>
            <person name="Rusch D."/>
            <person name="Podicherti R."/>
            <person name="Tsui H.-C.T."/>
            <person name="Winkler M.E."/>
        </authorList>
    </citation>
    <scope>NUCLEOTIDE SEQUENCE</scope>
</reference>
<organism evidence="4">
    <name type="scientific">marine metagenome</name>
    <dbReference type="NCBI Taxonomy" id="408172"/>
    <lineage>
        <taxon>unclassified sequences</taxon>
        <taxon>metagenomes</taxon>
        <taxon>ecological metagenomes</taxon>
    </lineage>
</organism>
<proteinExistence type="predicted"/>
<feature type="transmembrane region" description="Helical" evidence="3">
    <location>
        <begin position="151"/>
        <end position="168"/>
    </location>
</feature>
<sequence>MSDNHNQAVDRKRVVHALTRIARRLRQVRVMRELLHGFTLSLILPVSVSVIYRFVAMSWMTVAVLVGLWLLGVAVYGVTVILRKGTLLGAAESVDRQADLHDELTTAYWFHREGRSSGWINFQLHRAAVTADDLKVDQLYAWSMPPRARTTGGLLVLLLVLNLLPLSWTRNWLEAGPPPVVEFTDADQMLLTEVERMLAEASALQDAELPSEMREALAELQQGLLTREQALAELEKLETMLDTLDSTELNDLIDSMAEALTSTDAESLIDALSDRDLDRAAEELRNLSAEMSDAEREQLQAVLEQIAEQAEDEFKELAENLADAAEQLAKGDEEQAQQAMETLAQELEQLAQQQQGQEIREAAAQGLEQLQQALSDDSNQLQAATDEMASGDQAAAGMPQPGTQDPDSLSMQAAEGGAQSAEQGQGDLSAPGAGDEIEYGTPTTLEVELLPEVMELAPQSGDDPGEQLIDEPSQAEESRLEYKPVEPDVTYGEADLLNTDTIPLSYRELVRRYFQAVGPRGQHDY</sequence>
<feature type="compositionally biased region" description="Polar residues" evidence="2">
    <location>
        <begin position="401"/>
        <end position="411"/>
    </location>
</feature>
<accession>A0A381S8C0</accession>
<gene>
    <name evidence="4" type="ORF">METZ01_LOCUS52405</name>
</gene>
<feature type="region of interest" description="Disordered" evidence="2">
    <location>
        <begin position="374"/>
        <end position="481"/>
    </location>
</feature>
<evidence type="ECO:0000256" key="2">
    <source>
        <dbReference type="SAM" id="MobiDB-lite"/>
    </source>
</evidence>
<keyword evidence="1" id="KW-0175">Coiled coil</keyword>
<keyword evidence="3" id="KW-1133">Transmembrane helix</keyword>
<keyword evidence="3" id="KW-0472">Membrane</keyword>
<evidence type="ECO:0000313" key="4">
    <source>
        <dbReference type="EMBL" id="SUZ99551.1"/>
    </source>
</evidence>
<evidence type="ECO:0008006" key="5">
    <source>
        <dbReference type="Google" id="ProtNLM"/>
    </source>
</evidence>
<dbReference type="SUPFAM" id="SSF48371">
    <property type="entry name" value="ARM repeat"/>
    <property type="match status" value="1"/>
</dbReference>
<dbReference type="AlphaFoldDB" id="A0A381S8C0"/>
<feature type="compositionally biased region" description="Low complexity" evidence="2">
    <location>
        <begin position="412"/>
        <end position="426"/>
    </location>
</feature>
<name>A0A381S8C0_9ZZZZ</name>